<accession>A0ABQ7HYC2</accession>
<evidence type="ECO:0000313" key="1">
    <source>
        <dbReference type="EMBL" id="KAF7683165.1"/>
    </source>
</evidence>
<dbReference type="Proteomes" id="UP001516464">
    <property type="component" value="Unassembled WGS sequence"/>
</dbReference>
<evidence type="ECO:0000313" key="2">
    <source>
        <dbReference type="Proteomes" id="UP001516464"/>
    </source>
</evidence>
<sequence>MTTTKSTVAIVNLSSALKSKHYRKAFQIYLDFEKSILTTLINHEKIIDNIETETINPLPLIICYTLFKLAIQNEGDISQHITYEKKENINDLKAFLKQTNEIDQIVGSSRVTDLLSNLIFCAIQEFENENMNEIDLRAKIENVHECLEQFLSSLERTHLYTPNSICAQLIYLAYLLCKRMNELLKGCLNMKIMTNSQIEELQNTFQNNLNQIDNHNKFCLQQLHDHYQWQIKNSQDIFENNITEIYKKTQESKNDLWEKVNLSQIDIIHDKELQLNEKLIMLDNFIKEFDTARTIVDYYTLTTPLDISITSPSLDISNNESFNTSSE</sequence>
<protein>
    <submittedName>
        <fullName evidence="1">Uncharacterized protein</fullName>
    </submittedName>
</protein>
<dbReference type="EMBL" id="SBIQ01000120">
    <property type="protein sequence ID" value="KAF7683165.1"/>
    <property type="molecule type" value="Genomic_DNA"/>
</dbReference>
<gene>
    <name evidence="1" type="ORF">TCON_1620</name>
</gene>
<organism evidence="1 2">
    <name type="scientific">Astathelohania contejeani</name>
    <dbReference type="NCBI Taxonomy" id="164912"/>
    <lineage>
        <taxon>Eukaryota</taxon>
        <taxon>Fungi</taxon>
        <taxon>Fungi incertae sedis</taxon>
        <taxon>Microsporidia</taxon>
        <taxon>Astathelohaniidae</taxon>
        <taxon>Astathelohania</taxon>
    </lineage>
</organism>
<comment type="caution">
    <text evidence="1">The sequence shown here is derived from an EMBL/GenBank/DDBJ whole genome shotgun (WGS) entry which is preliminary data.</text>
</comment>
<keyword evidence="2" id="KW-1185">Reference proteome</keyword>
<reference evidence="1 2" key="1">
    <citation type="submission" date="2019-01" db="EMBL/GenBank/DDBJ databases">
        <title>Genomes sequencing and comparative genomics of infectious freshwater microsporidia, Cucumispora dikerogammari and Thelohania contejeani.</title>
        <authorList>
            <person name="Cormier A."/>
            <person name="Giraud I."/>
            <person name="Wattier R."/>
            <person name="Teixeira M."/>
            <person name="Grandjean F."/>
            <person name="Rigaud T."/>
            <person name="Cordaux R."/>
        </authorList>
    </citation>
    <scope>NUCLEOTIDE SEQUENCE [LARGE SCALE GENOMIC DNA]</scope>
    <source>
        <strain evidence="1">T1</strain>
        <tissue evidence="1">Spores</tissue>
    </source>
</reference>
<name>A0ABQ7HYC2_9MICR</name>
<proteinExistence type="predicted"/>